<evidence type="ECO:0000313" key="4">
    <source>
        <dbReference type="Proteomes" id="UP001235030"/>
    </source>
</evidence>
<dbReference type="InterPro" id="IPR011004">
    <property type="entry name" value="Trimer_LpxA-like_sf"/>
</dbReference>
<accession>A0ABY9Q5Y0</accession>
<keyword evidence="3" id="KW-0012">Acyltransferase</keyword>
<dbReference type="RefSeq" id="WP_228106038.1">
    <property type="nucleotide sequence ID" value="NZ_CP101637.1"/>
</dbReference>
<protein>
    <submittedName>
        <fullName evidence="3">Acetyltransferase</fullName>
        <ecNumber evidence="3">2.3.1.-</ecNumber>
    </submittedName>
</protein>
<dbReference type="InterPro" id="IPR051159">
    <property type="entry name" value="Hexapeptide_acetyltransf"/>
</dbReference>
<dbReference type="PANTHER" id="PTHR23416">
    <property type="entry name" value="SIALIC ACID SYNTHASE-RELATED"/>
    <property type="match status" value="1"/>
</dbReference>
<sequence>MLRTYITVILNYIRFNIKKIRKNIEFKSIQSISLKTSVRVINGGKLCLGYNTCINEYGDIFIGKNGDLYIGDRVYFNRGSFISCQRKIHIEENCQFGPDVKIIDNNHKFSKEEGVFTTNHSYGEIFIGESSWIGANVILLKNTKIGKRCVIGAGCVINQEIPDNSIVILDKNNIVIDKIREKN</sequence>
<dbReference type="GO" id="GO:0016746">
    <property type="term" value="F:acyltransferase activity"/>
    <property type="evidence" value="ECO:0007669"/>
    <property type="project" value="UniProtKB-KW"/>
</dbReference>
<name>A0ABY9Q5Y0_9FIRM</name>
<dbReference type="Pfam" id="PF00132">
    <property type="entry name" value="Hexapep"/>
    <property type="match status" value="1"/>
</dbReference>
<dbReference type="Proteomes" id="UP001235030">
    <property type="component" value="Chromosome"/>
</dbReference>
<dbReference type="Gene3D" id="2.160.10.10">
    <property type="entry name" value="Hexapeptide repeat proteins"/>
    <property type="match status" value="1"/>
</dbReference>
<evidence type="ECO:0000256" key="2">
    <source>
        <dbReference type="ARBA" id="ARBA00022679"/>
    </source>
</evidence>
<keyword evidence="4" id="KW-1185">Reference proteome</keyword>
<dbReference type="PANTHER" id="PTHR23416:SF23">
    <property type="entry name" value="ACETYLTRANSFERASE C18B11.09C-RELATED"/>
    <property type="match status" value="1"/>
</dbReference>
<dbReference type="EC" id="2.3.1.-" evidence="3"/>
<dbReference type="SUPFAM" id="SSF51161">
    <property type="entry name" value="Trimeric LpxA-like enzymes"/>
    <property type="match status" value="1"/>
</dbReference>
<comment type="similarity">
    <text evidence="1">Belongs to the transferase hexapeptide repeat family.</text>
</comment>
<keyword evidence="2 3" id="KW-0808">Transferase</keyword>
<gene>
    <name evidence="3" type="ORF">TEMA_39190</name>
</gene>
<proteinExistence type="inferred from homology"/>
<dbReference type="CDD" id="cd04647">
    <property type="entry name" value="LbH_MAT_like"/>
    <property type="match status" value="1"/>
</dbReference>
<evidence type="ECO:0000313" key="3">
    <source>
        <dbReference type="EMBL" id="WMT83403.1"/>
    </source>
</evidence>
<organism evidence="3 4">
    <name type="scientific">Terrisporobacter mayombei</name>
    <dbReference type="NCBI Taxonomy" id="1541"/>
    <lineage>
        <taxon>Bacteria</taxon>
        <taxon>Bacillati</taxon>
        <taxon>Bacillota</taxon>
        <taxon>Clostridia</taxon>
        <taxon>Peptostreptococcales</taxon>
        <taxon>Peptostreptococcaceae</taxon>
        <taxon>Terrisporobacter</taxon>
    </lineage>
</organism>
<dbReference type="InterPro" id="IPR001451">
    <property type="entry name" value="Hexapep"/>
</dbReference>
<reference evidence="3 4" key="1">
    <citation type="submission" date="2022-07" db="EMBL/GenBank/DDBJ databases">
        <title>Genome sequence of Terrisporobacter mayombei DSM6539.</title>
        <authorList>
            <person name="Boeer T."/>
            <person name="Bengelsdorf F.R."/>
            <person name="Daniel R."/>
            <person name="Poehlein A."/>
        </authorList>
    </citation>
    <scope>NUCLEOTIDE SEQUENCE [LARGE SCALE GENOMIC DNA]</scope>
    <source>
        <strain evidence="3 4">DSM 6539</strain>
    </source>
</reference>
<dbReference type="EMBL" id="CP101637">
    <property type="protein sequence ID" value="WMT83403.1"/>
    <property type="molecule type" value="Genomic_DNA"/>
</dbReference>
<evidence type="ECO:0000256" key="1">
    <source>
        <dbReference type="ARBA" id="ARBA00007274"/>
    </source>
</evidence>